<proteinExistence type="predicted"/>
<keyword evidence="1" id="KW-0812">Transmembrane</keyword>
<keyword evidence="1" id="KW-1133">Transmembrane helix</keyword>
<evidence type="ECO:0000313" key="4">
    <source>
        <dbReference type="WBParaSite" id="ECPE_0001691001-mRNA-1"/>
    </source>
</evidence>
<evidence type="ECO:0000256" key="1">
    <source>
        <dbReference type="SAM" id="Phobius"/>
    </source>
</evidence>
<keyword evidence="3" id="KW-1185">Reference proteome</keyword>
<dbReference type="Proteomes" id="UP000272942">
    <property type="component" value="Unassembled WGS sequence"/>
</dbReference>
<evidence type="ECO:0000313" key="3">
    <source>
        <dbReference type="Proteomes" id="UP000272942"/>
    </source>
</evidence>
<dbReference type="WBParaSite" id="ECPE_0001691001-mRNA-1">
    <property type="protein sequence ID" value="ECPE_0001691001-mRNA-1"/>
    <property type="gene ID" value="ECPE_0001691001"/>
</dbReference>
<dbReference type="EMBL" id="UZAN01066306">
    <property type="protein sequence ID" value="VDP94141.1"/>
    <property type="molecule type" value="Genomic_DNA"/>
</dbReference>
<dbReference type="AlphaFoldDB" id="A0A183BCD2"/>
<name>A0A183BCD2_9TREM</name>
<sequence>MLHFIGNTGFQFAAPEATIINLGPVSENYSYIERGFRNCRLLCYQRLVQTRHLTRDCVFRIQPLVQRLSTIRARFRLQSQPRPRLFFLLLAYFFLVHFLLLRCWLL</sequence>
<keyword evidence="1" id="KW-0472">Membrane</keyword>
<feature type="transmembrane region" description="Helical" evidence="1">
    <location>
        <begin position="85"/>
        <end position="105"/>
    </location>
</feature>
<reference evidence="4" key="1">
    <citation type="submission" date="2016-06" db="UniProtKB">
        <authorList>
            <consortium name="WormBaseParasite"/>
        </authorList>
    </citation>
    <scope>IDENTIFICATION</scope>
</reference>
<protein>
    <submittedName>
        <fullName evidence="4">DDE Tnp4 domain-containing protein</fullName>
    </submittedName>
</protein>
<organism evidence="4">
    <name type="scientific">Echinostoma caproni</name>
    <dbReference type="NCBI Taxonomy" id="27848"/>
    <lineage>
        <taxon>Eukaryota</taxon>
        <taxon>Metazoa</taxon>
        <taxon>Spiralia</taxon>
        <taxon>Lophotrochozoa</taxon>
        <taxon>Platyhelminthes</taxon>
        <taxon>Trematoda</taxon>
        <taxon>Digenea</taxon>
        <taxon>Plagiorchiida</taxon>
        <taxon>Echinostomata</taxon>
        <taxon>Echinostomatoidea</taxon>
        <taxon>Echinostomatidae</taxon>
        <taxon>Echinostoma</taxon>
    </lineage>
</organism>
<accession>A0A183BCD2</accession>
<evidence type="ECO:0000313" key="2">
    <source>
        <dbReference type="EMBL" id="VDP94141.1"/>
    </source>
</evidence>
<reference evidence="2 3" key="2">
    <citation type="submission" date="2018-11" db="EMBL/GenBank/DDBJ databases">
        <authorList>
            <consortium name="Pathogen Informatics"/>
        </authorList>
    </citation>
    <scope>NUCLEOTIDE SEQUENCE [LARGE SCALE GENOMIC DNA]</scope>
    <source>
        <strain evidence="2 3">Egypt</strain>
    </source>
</reference>
<gene>
    <name evidence="2" type="ORF">ECPE_LOCUS16868</name>
</gene>